<dbReference type="PANTHER" id="PTHR30561:SF7">
    <property type="entry name" value="GUANIDINIUM EFFLUX SYSTEM SUBUNIT GDNC-RELATED"/>
    <property type="match status" value="1"/>
</dbReference>
<dbReference type="Pfam" id="PF00893">
    <property type="entry name" value="Multi_Drug_Res"/>
    <property type="match status" value="1"/>
</dbReference>
<dbReference type="InterPro" id="IPR037185">
    <property type="entry name" value="EmrE-like"/>
</dbReference>
<evidence type="ECO:0000313" key="9">
    <source>
        <dbReference type="Proteomes" id="UP000050864"/>
    </source>
</evidence>
<reference evidence="8 9" key="1">
    <citation type="submission" date="2015-05" db="EMBL/GenBank/DDBJ databases">
        <title>Genome sequencing and analysis of members of genus Stenotrophomonas.</title>
        <authorList>
            <person name="Patil P.P."/>
            <person name="Midha S."/>
            <person name="Patil P.B."/>
        </authorList>
    </citation>
    <scope>NUCLEOTIDE SEQUENCE [LARGE SCALE GENOMIC DNA]</scope>
    <source>
        <strain evidence="8 9">DSM 18929</strain>
    </source>
</reference>
<accession>A0A0R0C8T8</accession>
<dbReference type="SUPFAM" id="SSF103481">
    <property type="entry name" value="Multidrug resistance efflux transporter EmrE"/>
    <property type="match status" value="1"/>
</dbReference>
<dbReference type="InterPro" id="IPR000390">
    <property type="entry name" value="Small_drug/metabolite_transptr"/>
</dbReference>
<keyword evidence="2" id="KW-1003">Cell membrane</keyword>
<evidence type="ECO:0000256" key="3">
    <source>
        <dbReference type="ARBA" id="ARBA00022692"/>
    </source>
</evidence>
<name>A0A0R0C8T8_9GAMM</name>
<feature type="transmembrane region" description="Helical" evidence="7">
    <location>
        <begin position="5"/>
        <end position="23"/>
    </location>
</feature>
<evidence type="ECO:0000256" key="4">
    <source>
        <dbReference type="ARBA" id="ARBA00022989"/>
    </source>
</evidence>
<dbReference type="OrthoDB" id="9808638at2"/>
<keyword evidence="3 6" id="KW-0812">Transmembrane</keyword>
<dbReference type="GO" id="GO:0022857">
    <property type="term" value="F:transmembrane transporter activity"/>
    <property type="evidence" value="ECO:0007669"/>
    <property type="project" value="InterPro"/>
</dbReference>
<proteinExistence type="inferred from homology"/>
<feature type="transmembrane region" description="Helical" evidence="7">
    <location>
        <begin position="58"/>
        <end position="78"/>
    </location>
</feature>
<keyword evidence="9" id="KW-1185">Reference proteome</keyword>
<keyword evidence="5 7" id="KW-0472">Membrane</keyword>
<organism evidence="8 9">
    <name type="scientific">Stenotrophomonas humi</name>
    <dbReference type="NCBI Taxonomy" id="405444"/>
    <lineage>
        <taxon>Bacteria</taxon>
        <taxon>Pseudomonadati</taxon>
        <taxon>Pseudomonadota</taxon>
        <taxon>Gammaproteobacteria</taxon>
        <taxon>Lysobacterales</taxon>
        <taxon>Lysobacteraceae</taxon>
        <taxon>Stenotrophomonas</taxon>
    </lineage>
</organism>
<evidence type="ECO:0000313" key="8">
    <source>
        <dbReference type="EMBL" id="KRG63026.1"/>
    </source>
</evidence>
<dbReference type="STRING" id="405444.ABB26_13610"/>
<evidence type="ECO:0000256" key="6">
    <source>
        <dbReference type="RuleBase" id="RU003942"/>
    </source>
</evidence>
<dbReference type="AlphaFoldDB" id="A0A0R0C8T8"/>
<dbReference type="PANTHER" id="PTHR30561">
    <property type="entry name" value="SMR FAMILY PROTON-DEPENDENT DRUG EFFLUX TRANSPORTER SUGE"/>
    <property type="match status" value="1"/>
</dbReference>
<protein>
    <submittedName>
        <fullName evidence="8">Ligand-binding protein SH3</fullName>
    </submittedName>
</protein>
<evidence type="ECO:0000256" key="5">
    <source>
        <dbReference type="ARBA" id="ARBA00023136"/>
    </source>
</evidence>
<dbReference type="InterPro" id="IPR045324">
    <property type="entry name" value="Small_multidrug_res"/>
</dbReference>
<keyword evidence="4 7" id="KW-1133">Transmembrane helix</keyword>
<comment type="caution">
    <text evidence="8">The sequence shown here is derived from an EMBL/GenBank/DDBJ whole genome shotgun (WGS) entry which is preliminary data.</text>
</comment>
<evidence type="ECO:0000256" key="2">
    <source>
        <dbReference type="ARBA" id="ARBA00022475"/>
    </source>
</evidence>
<evidence type="ECO:0000256" key="7">
    <source>
        <dbReference type="SAM" id="Phobius"/>
    </source>
</evidence>
<dbReference type="Gene3D" id="1.10.3730.20">
    <property type="match status" value="1"/>
</dbReference>
<dbReference type="RefSeq" id="WP_057635033.1">
    <property type="nucleotide sequence ID" value="NZ_LDJI01000026.1"/>
</dbReference>
<comment type="subcellular location">
    <subcellularLocation>
        <location evidence="1 6">Cell membrane</location>
        <topology evidence="1 6">Multi-pass membrane protein</topology>
    </subcellularLocation>
</comment>
<feature type="transmembrane region" description="Helical" evidence="7">
    <location>
        <begin position="84"/>
        <end position="103"/>
    </location>
</feature>
<sequence>MAGKGWFYVALTCLFELVWVYGFNVATTWWHWIPIIAVILVDFQWLARACETLPTGTVYAVFAAVGTVGAALMDIFLFDGSFSVAKGAFMALLVVGVIALKLADGRNADSTGTAGQGG</sequence>
<comment type="similarity">
    <text evidence="6">Belongs to the drug/metabolite transporter (DMT) superfamily. Small multidrug resistance (SMR) (TC 2.A.7.1) family.</text>
</comment>
<dbReference type="EMBL" id="LDJI01000026">
    <property type="protein sequence ID" value="KRG63026.1"/>
    <property type="molecule type" value="Genomic_DNA"/>
</dbReference>
<gene>
    <name evidence="8" type="ORF">ABB26_13610</name>
</gene>
<dbReference type="PATRIC" id="fig|405444.3.peg.1822"/>
<dbReference type="Proteomes" id="UP000050864">
    <property type="component" value="Unassembled WGS sequence"/>
</dbReference>
<feature type="transmembrane region" description="Helical" evidence="7">
    <location>
        <begin position="29"/>
        <end position="46"/>
    </location>
</feature>
<dbReference type="GO" id="GO:0005886">
    <property type="term" value="C:plasma membrane"/>
    <property type="evidence" value="ECO:0007669"/>
    <property type="project" value="UniProtKB-SubCell"/>
</dbReference>
<evidence type="ECO:0000256" key="1">
    <source>
        <dbReference type="ARBA" id="ARBA00004651"/>
    </source>
</evidence>